<evidence type="ECO:0000313" key="8">
    <source>
        <dbReference type="Proteomes" id="UP000662818"/>
    </source>
</evidence>
<keyword evidence="2" id="KW-0479">Metal-binding</keyword>
<evidence type="ECO:0000256" key="4">
    <source>
        <dbReference type="ARBA" id="ARBA00022833"/>
    </source>
</evidence>
<evidence type="ECO:0000256" key="3">
    <source>
        <dbReference type="ARBA" id="ARBA00022801"/>
    </source>
</evidence>
<feature type="domain" description="JAB" evidence="6">
    <location>
        <begin position="23"/>
        <end position="133"/>
    </location>
</feature>
<evidence type="ECO:0000256" key="1">
    <source>
        <dbReference type="ARBA" id="ARBA00022670"/>
    </source>
</evidence>
<keyword evidence="5" id="KW-0482">Metalloprotease</keyword>
<evidence type="ECO:0000256" key="5">
    <source>
        <dbReference type="ARBA" id="ARBA00023049"/>
    </source>
</evidence>
<proteinExistence type="predicted"/>
<name>A0ABX7PS36_9ACTN</name>
<keyword evidence="4" id="KW-0862">Zinc</keyword>
<evidence type="ECO:0000313" key="7">
    <source>
        <dbReference type="EMBL" id="QSR28818.1"/>
    </source>
</evidence>
<organism evidence="7 8">
    <name type="scientific">Nocardioides aromaticivorans</name>
    <dbReference type="NCBI Taxonomy" id="200618"/>
    <lineage>
        <taxon>Bacteria</taxon>
        <taxon>Bacillati</taxon>
        <taxon>Actinomycetota</taxon>
        <taxon>Actinomycetes</taxon>
        <taxon>Propionibacteriales</taxon>
        <taxon>Nocardioidaceae</taxon>
        <taxon>Nocardioides</taxon>
    </lineage>
</organism>
<accession>A0ABX7PS36</accession>
<evidence type="ECO:0000256" key="2">
    <source>
        <dbReference type="ARBA" id="ARBA00022723"/>
    </source>
</evidence>
<reference evidence="7 8" key="1">
    <citation type="submission" date="2017-06" db="EMBL/GenBank/DDBJ databases">
        <title>Complete Genome Sequence of the Soil Carbazole-Degrading Bacterium Nocardioides aromaticivorans IC177.</title>
        <authorList>
            <person name="Vejarano F."/>
            <person name="Suzuki-Minakuchi C."/>
            <person name="Ohtsubo Y."/>
            <person name="Tsuda M."/>
            <person name="Okada K."/>
            <person name="Nojiri H."/>
        </authorList>
    </citation>
    <scope>NUCLEOTIDE SEQUENCE [LARGE SCALE GENOMIC DNA]</scope>
    <source>
        <strain evidence="7 8">IC177</strain>
    </source>
</reference>
<sequence>MIVRRAGPNQGNQRRSGITLTDQARQALIAVARRSAAIERGGLLVGFREGSNILVEDILEVPDTRAGRTTYLRRESPARAALDAYLARPGTDKLVGYVGEWHTHPQPVGPSAVDEAAMRAMVRANRRTVGLIVAALDDDLRTVQLHGLVSAAPTPWTRVAGRWVETSPQTA</sequence>
<keyword evidence="1" id="KW-0645">Protease</keyword>
<keyword evidence="3" id="KW-0378">Hydrolase</keyword>
<dbReference type="Gene3D" id="3.40.140.10">
    <property type="entry name" value="Cytidine Deaminase, domain 2"/>
    <property type="match status" value="1"/>
</dbReference>
<dbReference type="Proteomes" id="UP000662818">
    <property type="component" value="Chromosome"/>
</dbReference>
<dbReference type="InterPro" id="IPR028090">
    <property type="entry name" value="JAB_dom_prok"/>
</dbReference>
<dbReference type="SUPFAM" id="SSF102712">
    <property type="entry name" value="JAB1/MPN domain"/>
    <property type="match status" value="1"/>
</dbReference>
<dbReference type="EMBL" id="CP022295">
    <property type="protein sequence ID" value="QSR28818.1"/>
    <property type="molecule type" value="Genomic_DNA"/>
</dbReference>
<dbReference type="Pfam" id="PF14464">
    <property type="entry name" value="Prok-JAB"/>
    <property type="match status" value="1"/>
</dbReference>
<evidence type="ECO:0000259" key="6">
    <source>
        <dbReference type="Pfam" id="PF14464"/>
    </source>
</evidence>
<protein>
    <recommendedName>
        <fullName evidence="6">JAB domain-containing protein</fullName>
    </recommendedName>
</protein>
<keyword evidence="8" id="KW-1185">Reference proteome</keyword>
<gene>
    <name evidence="7" type="ORF">CFH99_24655</name>
</gene>